<dbReference type="Pfam" id="PF00076">
    <property type="entry name" value="RRM_1"/>
    <property type="match status" value="1"/>
</dbReference>
<evidence type="ECO:0000256" key="1">
    <source>
        <dbReference type="ARBA" id="ARBA00022884"/>
    </source>
</evidence>
<dbReference type="InterPro" id="IPR000504">
    <property type="entry name" value="RRM_dom"/>
</dbReference>
<evidence type="ECO:0000313" key="5">
    <source>
        <dbReference type="EMBL" id="CAI9735083.1"/>
    </source>
</evidence>
<dbReference type="EMBL" id="OX597830">
    <property type="protein sequence ID" value="CAI9735083.1"/>
    <property type="molecule type" value="Genomic_DNA"/>
</dbReference>
<dbReference type="CDD" id="cd12400">
    <property type="entry name" value="RRM_Nop6"/>
    <property type="match status" value="1"/>
</dbReference>
<feature type="compositionally biased region" description="Basic residues" evidence="3">
    <location>
        <begin position="46"/>
        <end position="58"/>
    </location>
</feature>
<organism evidence="5 6">
    <name type="scientific">Octopus vulgaris</name>
    <name type="common">Common octopus</name>
    <dbReference type="NCBI Taxonomy" id="6645"/>
    <lineage>
        <taxon>Eukaryota</taxon>
        <taxon>Metazoa</taxon>
        <taxon>Spiralia</taxon>
        <taxon>Lophotrochozoa</taxon>
        <taxon>Mollusca</taxon>
        <taxon>Cephalopoda</taxon>
        <taxon>Coleoidea</taxon>
        <taxon>Octopodiformes</taxon>
        <taxon>Octopoda</taxon>
        <taxon>Incirrata</taxon>
        <taxon>Octopodidae</taxon>
        <taxon>Octopus</taxon>
    </lineage>
</organism>
<keyword evidence="1 2" id="KW-0694">RNA-binding</keyword>
<evidence type="ECO:0000313" key="6">
    <source>
        <dbReference type="Proteomes" id="UP001162480"/>
    </source>
</evidence>
<dbReference type="InterPro" id="IPR035979">
    <property type="entry name" value="RBD_domain_sf"/>
</dbReference>
<feature type="region of interest" description="Disordered" evidence="3">
    <location>
        <begin position="1"/>
        <end position="116"/>
    </location>
</feature>
<feature type="domain" description="RRM" evidence="4">
    <location>
        <begin position="126"/>
        <end position="203"/>
    </location>
</feature>
<dbReference type="SUPFAM" id="SSF54928">
    <property type="entry name" value="RNA-binding domain, RBD"/>
    <property type="match status" value="1"/>
</dbReference>
<protein>
    <submittedName>
        <fullName evidence="5">RNA-binding protein-like</fullName>
    </submittedName>
</protein>
<sequence>MAKTTEKSTRSKTNKWKNEKSKVRRSKRTLEIKSQSSSGFQSKLLLSKKRISPRHTKKPPVAAATAAKVVAAGSKTPKKKTKEKKASPSKTKTPSPKTKKSTSDTSNNVTPDKNFSVDNKPVKKAYVVFVGNLPYNVTKEQLEEHFRKTGGVKKVRIPTERGTNKPRGFAYIEFKDRISHKIGLRLHHTHLNGRQINVEFTSIGGNNPRRREKLQQKNLKLSKMKREFPKEIATMISKVGSKSELGEPERQIVGLIQS</sequence>
<dbReference type="Proteomes" id="UP001162480">
    <property type="component" value="Chromosome 17"/>
</dbReference>
<reference evidence="5" key="1">
    <citation type="submission" date="2023-08" db="EMBL/GenBank/DDBJ databases">
        <authorList>
            <person name="Alioto T."/>
            <person name="Alioto T."/>
            <person name="Gomez Garrido J."/>
        </authorList>
    </citation>
    <scope>NUCLEOTIDE SEQUENCE</scope>
</reference>
<accession>A0AA36FI26</accession>
<feature type="compositionally biased region" description="Polar residues" evidence="3">
    <location>
        <begin position="107"/>
        <end position="116"/>
    </location>
</feature>
<dbReference type="GO" id="GO:0003723">
    <property type="term" value="F:RNA binding"/>
    <property type="evidence" value="ECO:0007669"/>
    <property type="project" value="UniProtKB-UniRule"/>
</dbReference>
<dbReference type="PANTHER" id="PTHR23236">
    <property type="entry name" value="EUKARYOTIC TRANSLATION INITIATION FACTOR 4B/4H"/>
    <property type="match status" value="1"/>
</dbReference>
<feature type="compositionally biased region" description="Low complexity" evidence="3">
    <location>
        <begin position="59"/>
        <end position="75"/>
    </location>
</feature>
<dbReference type="InterPro" id="IPR034228">
    <property type="entry name" value="Nop6_RRM"/>
</dbReference>
<keyword evidence="6" id="KW-1185">Reference proteome</keyword>
<feature type="compositionally biased region" description="Polar residues" evidence="3">
    <location>
        <begin position="32"/>
        <end position="41"/>
    </location>
</feature>
<evidence type="ECO:0000259" key="4">
    <source>
        <dbReference type="PROSITE" id="PS50102"/>
    </source>
</evidence>
<gene>
    <name evidence="5" type="ORF">OCTVUL_1B030301</name>
</gene>
<name>A0AA36FI26_OCTVU</name>
<evidence type="ECO:0000256" key="2">
    <source>
        <dbReference type="PROSITE-ProRule" id="PRU00176"/>
    </source>
</evidence>
<dbReference type="PANTHER" id="PTHR23236:SF11">
    <property type="entry name" value="EUKARYOTIC TRANSLATION INITIATION FACTOR 4H"/>
    <property type="match status" value="1"/>
</dbReference>
<dbReference type="InterPro" id="IPR012677">
    <property type="entry name" value="Nucleotide-bd_a/b_plait_sf"/>
</dbReference>
<evidence type="ECO:0000256" key="3">
    <source>
        <dbReference type="SAM" id="MobiDB-lite"/>
    </source>
</evidence>
<dbReference type="SMART" id="SM00360">
    <property type="entry name" value="RRM"/>
    <property type="match status" value="1"/>
</dbReference>
<dbReference type="Gene3D" id="3.30.70.330">
    <property type="match status" value="1"/>
</dbReference>
<dbReference type="AlphaFoldDB" id="A0AA36FI26"/>
<proteinExistence type="predicted"/>
<dbReference type="PROSITE" id="PS50102">
    <property type="entry name" value="RRM"/>
    <property type="match status" value="1"/>
</dbReference>